<dbReference type="Gene3D" id="2.60.40.380">
    <property type="entry name" value="Purple acid phosphatase-like, N-terminal"/>
    <property type="match status" value="1"/>
</dbReference>
<gene>
    <name evidence="3" type="ORF">APT59_06595</name>
</gene>
<dbReference type="PANTHER" id="PTHR43606">
    <property type="entry name" value="PHOSPHATASE, PUTATIVE (AFU_ORTHOLOGUE AFUA_6G08710)-RELATED"/>
    <property type="match status" value="1"/>
</dbReference>
<name>A0A0U4W7J0_9PSED</name>
<dbReference type="InterPro" id="IPR038607">
    <property type="entry name" value="PhoD-like_sf"/>
</dbReference>
<dbReference type="InterPro" id="IPR018946">
    <property type="entry name" value="PhoD-like_MPP"/>
</dbReference>
<dbReference type="InterPro" id="IPR032093">
    <property type="entry name" value="PhoD_N"/>
</dbReference>
<dbReference type="InterPro" id="IPR029052">
    <property type="entry name" value="Metallo-depent_PP-like"/>
</dbReference>
<dbReference type="Gene3D" id="3.60.21.70">
    <property type="entry name" value="PhoD-like phosphatase"/>
    <property type="match status" value="1"/>
</dbReference>
<evidence type="ECO:0000313" key="4">
    <source>
        <dbReference type="Proteomes" id="UP000064137"/>
    </source>
</evidence>
<evidence type="ECO:0000259" key="2">
    <source>
        <dbReference type="Pfam" id="PF16655"/>
    </source>
</evidence>
<dbReference type="KEGG" id="por:APT59_06595"/>
<dbReference type="Proteomes" id="UP000064137">
    <property type="component" value="Chromosome"/>
</dbReference>
<feature type="domain" description="PhoD-like phosphatase metallophosphatase" evidence="1">
    <location>
        <begin position="159"/>
        <end position="499"/>
    </location>
</feature>
<dbReference type="PANTHER" id="PTHR43606:SF2">
    <property type="entry name" value="ALKALINE PHOSPHATASE FAMILY PROTEIN (AFU_ORTHOLOGUE AFUA_5G03860)"/>
    <property type="match status" value="1"/>
</dbReference>
<dbReference type="CDD" id="cd07389">
    <property type="entry name" value="MPP_PhoD"/>
    <property type="match status" value="1"/>
</dbReference>
<evidence type="ECO:0000313" key="3">
    <source>
        <dbReference type="EMBL" id="ALZ83893.1"/>
    </source>
</evidence>
<dbReference type="EMBL" id="CP013987">
    <property type="protein sequence ID" value="ALZ83893.1"/>
    <property type="molecule type" value="Genomic_DNA"/>
</dbReference>
<dbReference type="InterPro" id="IPR052900">
    <property type="entry name" value="Phospholipid_Metab_Enz"/>
</dbReference>
<dbReference type="SUPFAM" id="SSF56300">
    <property type="entry name" value="Metallo-dependent phosphatases"/>
    <property type="match status" value="1"/>
</dbReference>
<accession>A0A0U4W7J0</accession>
<protein>
    <submittedName>
        <fullName evidence="3">Alkaline phosphatase</fullName>
    </submittedName>
</protein>
<dbReference type="Pfam" id="PF16655">
    <property type="entry name" value="PhoD_N"/>
    <property type="match status" value="1"/>
</dbReference>
<dbReference type="Pfam" id="PF09423">
    <property type="entry name" value="PhoD"/>
    <property type="match status" value="1"/>
</dbReference>
<organism evidence="3 4">
    <name type="scientific">Pseudomonas oryzihabitans</name>
    <dbReference type="NCBI Taxonomy" id="47885"/>
    <lineage>
        <taxon>Bacteria</taxon>
        <taxon>Pseudomonadati</taxon>
        <taxon>Pseudomonadota</taxon>
        <taxon>Gammaproteobacteria</taxon>
        <taxon>Pseudomonadales</taxon>
        <taxon>Pseudomonadaceae</taxon>
        <taxon>Pseudomonas</taxon>
    </lineage>
</organism>
<feature type="domain" description="Phospholipase D N-terminal" evidence="2">
    <location>
        <begin position="49"/>
        <end position="146"/>
    </location>
</feature>
<dbReference type="AlphaFoldDB" id="A0A0U4W7J0"/>
<evidence type="ECO:0000259" key="1">
    <source>
        <dbReference type="Pfam" id="PF09423"/>
    </source>
</evidence>
<proteinExistence type="predicted"/>
<sequence length="530" mass="59276">MSEPPWPLFAEARMNTSRRQALGLLGLGLSAPWFAGCSARESQPDPFTLGVASGDPTPEGFVIWTRLAPDPLAVDGLGGLRGPVEVQWEIALDPGLRQVVQRGTAMALPQTAFSLPITLAGLAPGRPYWYRFTALGHQSRTGRATTLPPSASALQRLKLVAASCSHYEKGFFSAYRHMTDEQPDLALFLGDYFYESNVSPQLPAVRRHGLPEARDLAGYRRRHALYRTDPDLQYLHANVTCLMTWDDHEVQNDYSGPWSADPRVSQAAFAVRRQAAYQAFREHVPLRAWRTQGAALRLYDRWRFGDLAEIHLLDGRQYRSEPACATLQTRGGHLVAPTCPGLRDAARSMLGQAQEGWLLDGFRHNATRWNLIAQDLLMTPLRQRFPDGDPARWTDGWDGYPATRERLLAAMADSRLANPVTLGGDIHSFWVTDLHREPENERSPVVASEFVGTSITSDGPEYRRFQALLPENPQVRFFDSRQRGYLALELTRERLQVDLRTISDRTRPDAERSTRASFVVEAGRPGAVPA</sequence>
<reference evidence="3 4" key="1">
    <citation type="submission" date="2016-01" db="EMBL/GenBank/DDBJ databases">
        <title>Annotation of Pseudomonas oryzihabitans USDA-ARS-USMARC-56511.</title>
        <authorList>
            <person name="Harhay G.P."/>
            <person name="Harhay D.M."/>
            <person name="Smith T.P.L."/>
            <person name="Bono J.L."/>
            <person name="Heaton M.P."/>
            <person name="Clawson M.L."/>
            <person name="Chitko-Mckown C.G."/>
            <person name="Capik S.F."/>
            <person name="DeDonder K.D."/>
            <person name="Apley M.D."/>
            <person name="Lubbers B.V."/>
            <person name="White B.J."/>
            <person name="Larson R.L."/>
        </authorList>
    </citation>
    <scope>NUCLEOTIDE SEQUENCE [LARGE SCALE GENOMIC DNA]</scope>
    <source>
        <strain evidence="3 4">USDA-ARS-USMARC-56511</strain>
    </source>
</reference>